<comment type="pathway">
    <text evidence="1">Lipid metabolism.</text>
</comment>
<dbReference type="GO" id="GO:0016746">
    <property type="term" value="F:acyltransferase activity"/>
    <property type="evidence" value="ECO:0007669"/>
    <property type="project" value="UniProtKB-KW"/>
</dbReference>
<dbReference type="PANTHER" id="PTHR37323:SF1">
    <property type="entry name" value="L-ORNITHINE N(ALPHA)-ACYLTRANSFERASE"/>
    <property type="match status" value="1"/>
</dbReference>
<accession>A0AA97CVU6</accession>
<feature type="region of interest" description="Disordered" evidence="6">
    <location>
        <begin position="1"/>
        <end position="23"/>
    </location>
</feature>
<dbReference type="PANTHER" id="PTHR37323">
    <property type="entry name" value="GCN5-RELATED N-ACETYLTRANSFERASE"/>
    <property type="match status" value="1"/>
</dbReference>
<feature type="compositionally biased region" description="Polar residues" evidence="6">
    <location>
        <begin position="1"/>
        <end position="19"/>
    </location>
</feature>
<evidence type="ECO:0000256" key="1">
    <source>
        <dbReference type="ARBA" id="ARBA00005189"/>
    </source>
</evidence>
<name>A0AA97CVU6_9ACTN</name>
<keyword evidence="4" id="KW-0443">Lipid metabolism</keyword>
<evidence type="ECO:0000256" key="6">
    <source>
        <dbReference type="SAM" id="MobiDB-lite"/>
    </source>
</evidence>
<keyword evidence="2" id="KW-0444">Lipid biosynthesis</keyword>
<dbReference type="InterPro" id="IPR052351">
    <property type="entry name" value="Ornithine_N-alpha-AT"/>
</dbReference>
<keyword evidence="5" id="KW-0012">Acyltransferase</keyword>
<reference evidence="7" key="1">
    <citation type="submission" date="2023-06" db="EMBL/GenBank/DDBJ databases">
        <title>Gordonia sp. nov. and Pseudochrobactrum sp. nov., two species isolated from the burying beetle Nicrophorus vespilloides.</title>
        <authorList>
            <person name="Poehlein A."/>
            <person name="Guzman J."/>
            <person name="Daniel R."/>
            <person name="Vilcinskas A."/>
        </authorList>
    </citation>
    <scope>NUCLEOTIDE SEQUENCE</scope>
    <source>
        <strain evidence="7">MP11Mi</strain>
    </source>
</reference>
<keyword evidence="3" id="KW-0808">Transferase</keyword>
<dbReference type="InterPro" id="IPR016181">
    <property type="entry name" value="Acyl_CoA_acyltransferase"/>
</dbReference>
<evidence type="ECO:0008006" key="8">
    <source>
        <dbReference type="Google" id="ProtNLM"/>
    </source>
</evidence>
<dbReference type="GO" id="GO:0006629">
    <property type="term" value="P:lipid metabolic process"/>
    <property type="evidence" value="ECO:0007669"/>
    <property type="project" value="UniProtKB-KW"/>
</dbReference>
<dbReference type="Gene3D" id="3.40.630.30">
    <property type="match status" value="1"/>
</dbReference>
<evidence type="ECO:0000256" key="2">
    <source>
        <dbReference type="ARBA" id="ARBA00022516"/>
    </source>
</evidence>
<dbReference type="Pfam" id="PF13444">
    <property type="entry name" value="Acetyltransf_5"/>
    <property type="match status" value="1"/>
</dbReference>
<dbReference type="EMBL" id="CP128986">
    <property type="protein sequence ID" value="WOC13455.1"/>
    <property type="molecule type" value="Genomic_DNA"/>
</dbReference>
<evidence type="ECO:0000256" key="3">
    <source>
        <dbReference type="ARBA" id="ARBA00022679"/>
    </source>
</evidence>
<evidence type="ECO:0000313" key="7">
    <source>
        <dbReference type="EMBL" id="WOC13455.1"/>
    </source>
</evidence>
<protein>
    <recommendedName>
        <fullName evidence="8">GNAT family N-acetyltransferase</fullName>
    </recommendedName>
</protein>
<evidence type="ECO:0000256" key="5">
    <source>
        <dbReference type="ARBA" id="ARBA00023315"/>
    </source>
</evidence>
<organism evidence="7">
    <name type="scientific">Gordonia sp. MP11Mi</name>
    <dbReference type="NCBI Taxonomy" id="3022769"/>
    <lineage>
        <taxon>Bacteria</taxon>
        <taxon>Bacillati</taxon>
        <taxon>Actinomycetota</taxon>
        <taxon>Actinomycetes</taxon>
        <taxon>Mycobacteriales</taxon>
        <taxon>Gordoniaceae</taxon>
        <taxon>Gordonia</taxon>
    </lineage>
</organism>
<evidence type="ECO:0000256" key="4">
    <source>
        <dbReference type="ARBA" id="ARBA00023098"/>
    </source>
</evidence>
<dbReference type="AlphaFoldDB" id="A0AA97CVU6"/>
<dbReference type="SUPFAM" id="SSF55729">
    <property type="entry name" value="Acyl-CoA N-acyltransferases (Nat)"/>
    <property type="match status" value="1"/>
</dbReference>
<sequence>MSSAEQMSSAGHTSWSGRTRSPGRTVLLSGGDYEVAISEDHHDVDAAQRLRYDVFTNEPGYSDAIGDVESGRDRDRFDDYCEHLLVHHRPTGALVGCARVLPPPRAIAAGGWYSAGEFDLAQLDDIRGETVEMGRAVVDPGHRSGSVTAMLWAALLGYLEDGGYRYMMGCVSVPLDSPLGRGRELRGIRDLARDRYAAQWEVFPHIAVDVGGKTLDELEPPATLRLPALLRGYTRLGARVCGEPAFDDVFDVGDFLTVLDRTQGEARYVERLRGAMTRLKGTD</sequence>
<gene>
    <name evidence="7" type="ORF">MP11Mi_25560</name>
</gene>
<proteinExistence type="predicted"/>